<evidence type="ECO:0000256" key="2">
    <source>
        <dbReference type="ARBA" id="ARBA00022622"/>
    </source>
</evidence>
<dbReference type="InterPro" id="IPR012946">
    <property type="entry name" value="X8"/>
</dbReference>
<comment type="caution">
    <text evidence="7">The sequence shown here is derived from an EMBL/GenBank/DDBJ whole genome shotgun (WGS) entry which is preliminary data.</text>
</comment>
<name>A0A6D2KGE8_9BRAS</name>
<evidence type="ECO:0000256" key="1">
    <source>
        <dbReference type="ARBA" id="ARBA00004609"/>
    </source>
</evidence>
<dbReference type="GO" id="GO:0098552">
    <property type="term" value="C:side of membrane"/>
    <property type="evidence" value="ECO:0007669"/>
    <property type="project" value="UniProtKB-KW"/>
</dbReference>
<organism evidence="7 8">
    <name type="scientific">Microthlaspi erraticum</name>
    <dbReference type="NCBI Taxonomy" id="1685480"/>
    <lineage>
        <taxon>Eukaryota</taxon>
        <taxon>Viridiplantae</taxon>
        <taxon>Streptophyta</taxon>
        <taxon>Embryophyta</taxon>
        <taxon>Tracheophyta</taxon>
        <taxon>Spermatophyta</taxon>
        <taxon>Magnoliopsida</taxon>
        <taxon>eudicotyledons</taxon>
        <taxon>Gunneridae</taxon>
        <taxon>Pentapetalae</taxon>
        <taxon>rosids</taxon>
        <taxon>malvids</taxon>
        <taxon>Brassicales</taxon>
        <taxon>Brassicaceae</taxon>
        <taxon>Coluteocarpeae</taxon>
        <taxon>Microthlaspi</taxon>
    </lineage>
</organism>
<dbReference type="AlphaFoldDB" id="A0A6D2KGE8"/>
<comment type="subcellular location">
    <subcellularLocation>
        <location evidence="1">Cell membrane</location>
        <topology evidence="1">Lipid-anchor</topology>
        <topology evidence="1">GPI-anchor</topology>
    </subcellularLocation>
</comment>
<dbReference type="Proteomes" id="UP000467841">
    <property type="component" value="Unassembled WGS sequence"/>
</dbReference>
<feature type="chain" id="PRO_5025516974" description="X8 domain-containing protein" evidence="5">
    <location>
        <begin position="30"/>
        <end position="330"/>
    </location>
</feature>
<evidence type="ECO:0000313" key="7">
    <source>
        <dbReference type="EMBL" id="CAA7052147.1"/>
    </source>
</evidence>
<keyword evidence="2" id="KW-0472">Membrane</keyword>
<dbReference type="EMBL" id="CACVBM020001496">
    <property type="protein sequence ID" value="CAA7052147.1"/>
    <property type="molecule type" value="Genomic_DNA"/>
</dbReference>
<evidence type="ECO:0000256" key="5">
    <source>
        <dbReference type="SAM" id="SignalP"/>
    </source>
</evidence>
<keyword evidence="2" id="KW-0336">GPI-anchor</keyword>
<feature type="domain" description="X8" evidence="6">
    <location>
        <begin position="55"/>
        <end position="142"/>
    </location>
</feature>
<protein>
    <recommendedName>
        <fullName evidence="6">X8 domain-containing protein</fullName>
    </recommendedName>
</protein>
<dbReference type="GO" id="GO:0009506">
    <property type="term" value="C:plasmodesma"/>
    <property type="evidence" value="ECO:0007669"/>
    <property type="project" value="UniProtKB-ARBA"/>
</dbReference>
<evidence type="ECO:0000256" key="4">
    <source>
        <dbReference type="ARBA" id="ARBA00023288"/>
    </source>
</evidence>
<dbReference type="Gene3D" id="1.20.58.1040">
    <property type="match status" value="3"/>
</dbReference>
<feature type="domain" description="X8" evidence="6">
    <location>
        <begin position="150"/>
        <end position="236"/>
    </location>
</feature>
<keyword evidence="3 5" id="KW-0732">Signal</keyword>
<proteinExistence type="predicted"/>
<dbReference type="PANTHER" id="PTHR31044:SF130">
    <property type="entry name" value="CARBOHYDRATE-BINDING X8 DOMAIN SUPERFAMILY PROTEIN"/>
    <property type="match status" value="1"/>
</dbReference>
<reference evidence="7" key="1">
    <citation type="submission" date="2020-01" db="EMBL/GenBank/DDBJ databases">
        <authorList>
            <person name="Mishra B."/>
        </authorList>
    </citation>
    <scope>NUCLEOTIDE SEQUENCE [LARGE SCALE GENOMIC DNA]</scope>
</reference>
<keyword evidence="8" id="KW-1185">Reference proteome</keyword>
<feature type="signal peptide" evidence="5">
    <location>
        <begin position="1"/>
        <end position="29"/>
    </location>
</feature>
<feature type="domain" description="X8" evidence="6">
    <location>
        <begin position="244"/>
        <end position="326"/>
    </location>
</feature>
<evidence type="ECO:0000256" key="3">
    <source>
        <dbReference type="ARBA" id="ARBA00022729"/>
    </source>
</evidence>
<dbReference type="SMART" id="SM00768">
    <property type="entry name" value="X8"/>
    <property type="match status" value="3"/>
</dbReference>
<gene>
    <name evidence="7" type="ORF">MERR_LOCUS39382</name>
</gene>
<keyword evidence="4" id="KW-0449">Lipoprotein</keyword>
<dbReference type="PANTHER" id="PTHR31044">
    <property type="entry name" value="BETA-1,3 GLUCANASE"/>
    <property type="match status" value="1"/>
</dbReference>
<sequence length="330" mass="35485">MAKMSPFFTPSFLLLVSVVILQLSAVISAVRINSRTLANLPQQQKNLDAPSSYPRWCVPKQETTDAQLQANIDFVCKINKMDCRSIFPGPERQCSQDTLTIKAAYAMTSYYISKGLTGDACSFNGSGIVTTDDPPASYTCAIPQGIPDAKWCVAKQETTDTQLQANIDLVCKIHGIDCTSIFPGPDGLCSNSTLRTRAEFAMTAYYISNGLLDLGCNFNGSGIVTPNPPASNTCGRPDRIVDAKWCVPKQGTTSTQLQANIDSVCNTHYIDCKGPDGSCSKDTLETRAAYAMTANYISNGLNEFGCYFNGTAIITTTSPSSNTCFIPGGL</sequence>
<evidence type="ECO:0000313" key="8">
    <source>
        <dbReference type="Proteomes" id="UP000467841"/>
    </source>
</evidence>
<dbReference type="OrthoDB" id="1298616at2759"/>
<dbReference type="Pfam" id="PF07983">
    <property type="entry name" value="X8"/>
    <property type="match status" value="3"/>
</dbReference>
<dbReference type="GO" id="GO:0005886">
    <property type="term" value="C:plasma membrane"/>
    <property type="evidence" value="ECO:0007669"/>
    <property type="project" value="UniProtKB-SubCell"/>
</dbReference>
<keyword evidence="2" id="KW-0325">Glycoprotein</keyword>
<evidence type="ECO:0000259" key="6">
    <source>
        <dbReference type="SMART" id="SM00768"/>
    </source>
</evidence>
<dbReference type="InterPro" id="IPR044788">
    <property type="entry name" value="X8_dom_prot"/>
</dbReference>
<accession>A0A6D2KGE8</accession>